<sequence length="163" mass="18832">MKNLILILTILTMFLVAENNWYPYTDNVMGGKSSLQAEVDETDTIKLTGDVSTKNNGGFVRLATRPESLAEDIKGIKFLAKGNNETYDLHISLKGIKMPPWSFKSKKFFVSSEWEEYQIEFTDFENYGYSARRFKPSNFNEVSFAGYGRDFKVNLELRNIEFY</sequence>
<dbReference type="InterPro" id="IPR013857">
    <property type="entry name" value="NADH-UbQ_OxRdtase-assoc_prot30"/>
</dbReference>
<dbReference type="AlphaFoldDB" id="A0A520N106"/>
<dbReference type="InterPro" id="IPR008979">
    <property type="entry name" value="Galactose-bd-like_sf"/>
</dbReference>
<evidence type="ECO:0000313" key="2">
    <source>
        <dbReference type="EMBL" id="RZO27164.1"/>
    </source>
</evidence>
<dbReference type="Proteomes" id="UP000315825">
    <property type="component" value="Unassembled WGS sequence"/>
</dbReference>
<organism evidence="2 3">
    <name type="scientific">SAR86 cluster bacterium</name>
    <dbReference type="NCBI Taxonomy" id="2030880"/>
    <lineage>
        <taxon>Bacteria</taxon>
        <taxon>Pseudomonadati</taxon>
        <taxon>Pseudomonadota</taxon>
        <taxon>Gammaproteobacteria</taxon>
        <taxon>SAR86 cluster</taxon>
    </lineage>
</organism>
<proteinExistence type="predicted"/>
<evidence type="ECO:0000313" key="3">
    <source>
        <dbReference type="Proteomes" id="UP000315825"/>
    </source>
</evidence>
<feature type="domain" description="NADH:ubiquinone oxidoreductase intermediate-associated protein 30" evidence="1">
    <location>
        <begin position="19"/>
        <end position="128"/>
    </location>
</feature>
<dbReference type="Pfam" id="PF08547">
    <property type="entry name" value="CIA30"/>
    <property type="match status" value="1"/>
</dbReference>
<accession>A0A520N106</accession>
<evidence type="ECO:0000259" key="1">
    <source>
        <dbReference type="Pfam" id="PF08547"/>
    </source>
</evidence>
<dbReference type="SUPFAM" id="SSF49785">
    <property type="entry name" value="Galactose-binding domain-like"/>
    <property type="match status" value="1"/>
</dbReference>
<dbReference type="EMBL" id="SHBE01000001">
    <property type="protein sequence ID" value="RZO27164.1"/>
    <property type="molecule type" value="Genomic_DNA"/>
</dbReference>
<gene>
    <name evidence="2" type="ORF">EVA92_00025</name>
</gene>
<comment type="caution">
    <text evidence="2">The sequence shown here is derived from an EMBL/GenBank/DDBJ whole genome shotgun (WGS) entry which is preliminary data.</text>
</comment>
<reference evidence="2 3" key="1">
    <citation type="submission" date="2019-02" db="EMBL/GenBank/DDBJ databases">
        <title>Prokaryotic population dynamics and viral predation in marine succession experiment using metagenomics: the confinement effect.</title>
        <authorList>
            <person name="Haro-Moreno J.M."/>
            <person name="Rodriguez-Valera F."/>
            <person name="Lopez-Perez M."/>
        </authorList>
    </citation>
    <scope>NUCLEOTIDE SEQUENCE [LARGE SCALE GENOMIC DNA]</scope>
    <source>
        <strain evidence="2">MED-G159</strain>
    </source>
</reference>
<name>A0A520N106_9GAMM</name>
<protein>
    <recommendedName>
        <fullName evidence="1">NADH:ubiquinone oxidoreductase intermediate-associated protein 30 domain-containing protein</fullName>
    </recommendedName>
</protein>